<comment type="caution">
    <text evidence="2">The sequence shown here is derived from an EMBL/GenBank/DDBJ whole genome shotgun (WGS) entry which is preliminary data.</text>
</comment>
<dbReference type="EMBL" id="JANAVB010006847">
    <property type="protein sequence ID" value="KAJ6843880.1"/>
    <property type="molecule type" value="Genomic_DNA"/>
</dbReference>
<organism evidence="2 3">
    <name type="scientific">Iris pallida</name>
    <name type="common">Sweet iris</name>
    <dbReference type="NCBI Taxonomy" id="29817"/>
    <lineage>
        <taxon>Eukaryota</taxon>
        <taxon>Viridiplantae</taxon>
        <taxon>Streptophyta</taxon>
        <taxon>Embryophyta</taxon>
        <taxon>Tracheophyta</taxon>
        <taxon>Spermatophyta</taxon>
        <taxon>Magnoliopsida</taxon>
        <taxon>Liliopsida</taxon>
        <taxon>Asparagales</taxon>
        <taxon>Iridaceae</taxon>
        <taxon>Iridoideae</taxon>
        <taxon>Irideae</taxon>
        <taxon>Iris</taxon>
    </lineage>
</organism>
<evidence type="ECO:0000313" key="2">
    <source>
        <dbReference type="EMBL" id="KAJ6843880.1"/>
    </source>
</evidence>
<feature type="region of interest" description="Disordered" evidence="1">
    <location>
        <begin position="29"/>
        <end position="80"/>
    </location>
</feature>
<evidence type="ECO:0000313" key="3">
    <source>
        <dbReference type="Proteomes" id="UP001140949"/>
    </source>
</evidence>
<feature type="compositionally biased region" description="Basic and acidic residues" evidence="1">
    <location>
        <begin position="45"/>
        <end position="56"/>
    </location>
</feature>
<sequence length="113" mass="12268">METTAPPSVVTTTGGSLTCAAEAFLAGGQVNGTLPDPFGFLPPSKPEHQDQQKEPVDADNEDDDADGDGDEDGDDFGKGMRIYLRKMGRVTRNPTVTMARRLQAEMREEGRKR</sequence>
<keyword evidence="3" id="KW-1185">Reference proteome</keyword>
<evidence type="ECO:0000256" key="1">
    <source>
        <dbReference type="SAM" id="MobiDB-lite"/>
    </source>
</evidence>
<gene>
    <name evidence="2" type="ORF">M6B38_116890</name>
</gene>
<feature type="compositionally biased region" description="Acidic residues" evidence="1">
    <location>
        <begin position="57"/>
        <end position="74"/>
    </location>
</feature>
<proteinExistence type="predicted"/>
<reference evidence="2" key="2">
    <citation type="submission" date="2023-04" db="EMBL/GenBank/DDBJ databases">
        <authorList>
            <person name="Bruccoleri R.E."/>
            <person name="Oakeley E.J."/>
            <person name="Faust A.-M."/>
            <person name="Dessus-Babus S."/>
            <person name="Altorfer M."/>
            <person name="Burckhardt D."/>
            <person name="Oertli M."/>
            <person name="Naumann U."/>
            <person name="Petersen F."/>
            <person name="Wong J."/>
        </authorList>
    </citation>
    <scope>NUCLEOTIDE SEQUENCE</scope>
    <source>
        <strain evidence="2">GSM-AAB239-AS_SAM_17_03QT</strain>
        <tissue evidence="2">Leaf</tissue>
    </source>
</reference>
<name>A0AAX6HS72_IRIPA</name>
<dbReference type="Proteomes" id="UP001140949">
    <property type="component" value="Unassembled WGS sequence"/>
</dbReference>
<accession>A0AAX6HS72</accession>
<reference evidence="2" key="1">
    <citation type="journal article" date="2023" name="GigaByte">
        <title>Genome assembly of the bearded iris, Iris pallida Lam.</title>
        <authorList>
            <person name="Bruccoleri R.E."/>
            <person name="Oakeley E.J."/>
            <person name="Faust A.M.E."/>
            <person name="Altorfer M."/>
            <person name="Dessus-Babus S."/>
            <person name="Burckhardt D."/>
            <person name="Oertli M."/>
            <person name="Naumann U."/>
            <person name="Petersen F."/>
            <person name="Wong J."/>
        </authorList>
    </citation>
    <scope>NUCLEOTIDE SEQUENCE</scope>
    <source>
        <strain evidence="2">GSM-AAB239-AS_SAM_17_03QT</strain>
    </source>
</reference>
<protein>
    <submittedName>
        <fullName evidence="2">Nucleolin</fullName>
    </submittedName>
</protein>
<dbReference type="AlphaFoldDB" id="A0AAX6HS72"/>